<reference evidence="2" key="1">
    <citation type="journal article" date="2015" name="Nature">
        <title>Complex archaea that bridge the gap between prokaryotes and eukaryotes.</title>
        <authorList>
            <person name="Spang A."/>
            <person name="Saw J.H."/>
            <person name="Jorgensen S.L."/>
            <person name="Zaremba-Niedzwiedzka K."/>
            <person name="Martijn J."/>
            <person name="Lind A.E."/>
            <person name="van Eijk R."/>
            <person name="Schleper C."/>
            <person name="Guy L."/>
            <person name="Ettema T.J."/>
        </authorList>
    </citation>
    <scope>NUCLEOTIDE SEQUENCE</scope>
</reference>
<gene>
    <name evidence="2" type="ORF">LCGC14_1344440</name>
</gene>
<dbReference type="AlphaFoldDB" id="A0A0F9NF49"/>
<dbReference type="EMBL" id="LAZR01008253">
    <property type="protein sequence ID" value="KKM79987.1"/>
    <property type="molecule type" value="Genomic_DNA"/>
</dbReference>
<evidence type="ECO:0000256" key="1">
    <source>
        <dbReference type="SAM" id="Phobius"/>
    </source>
</evidence>
<protein>
    <submittedName>
        <fullName evidence="2">Uncharacterized protein</fullName>
    </submittedName>
</protein>
<organism evidence="2">
    <name type="scientific">marine sediment metagenome</name>
    <dbReference type="NCBI Taxonomy" id="412755"/>
    <lineage>
        <taxon>unclassified sequences</taxon>
        <taxon>metagenomes</taxon>
        <taxon>ecological metagenomes</taxon>
    </lineage>
</organism>
<accession>A0A0F9NF49</accession>
<comment type="caution">
    <text evidence="2">The sequence shown here is derived from an EMBL/GenBank/DDBJ whole genome shotgun (WGS) entry which is preliminary data.</text>
</comment>
<feature type="transmembrane region" description="Helical" evidence="1">
    <location>
        <begin position="20"/>
        <end position="37"/>
    </location>
</feature>
<keyword evidence="1" id="KW-0472">Membrane</keyword>
<keyword evidence="1" id="KW-1133">Transmembrane helix</keyword>
<proteinExistence type="predicted"/>
<sequence length="153" mass="17663">MDQLKIEVFNKWGNAFEEKSPPIGSITIIYCGMWLWIKARIMYRGATWTPSTDRVSGDPEIVHAWRDWIGVNMSVPLKVSRPEDIESWALLSTKNKRVYRDIQSPGPWGHQNGRWVEELLEDGTVTIYIAEGNFHDVSPESKVKVEHIKLQNL</sequence>
<evidence type="ECO:0000313" key="2">
    <source>
        <dbReference type="EMBL" id="KKM79987.1"/>
    </source>
</evidence>
<keyword evidence="1" id="KW-0812">Transmembrane</keyword>
<name>A0A0F9NF49_9ZZZZ</name>